<dbReference type="AlphaFoldDB" id="A0AAU8DXS9"/>
<dbReference type="RefSeq" id="WP_353651272.1">
    <property type="nucleotide sequence ID" value="NZ_CP159218.1"/>
</dbReference>
<sequence length="163" mass="18153">MPAEDVTDEAADDRVVLDKRYGDRNITLDTDEDDWAWRAKIKSNPTTKLIYRIVVGVVGVGVVALGIVLLPAPGPGWLIIFAGLGVLASEFEWAQRVLEFAKGHVRRWTSWVGKQSWWVKGLVGLGTLLVVLLAFYLLFWISGVPTWLPDFLERPLRSLPGLG</sequence>
<dbReference type="NCBIfam" id="TIGR02611">
    <property type="entry name" value="TIGR02611 family protein"/>
    <property type="match status" value="1"/>
</dbReference>
<keyword evidence="1" id="KW-0812">Transmembrane</keyword>
<organism evidence="2">
    <name type="scientific">Nakamurella sp. A5-74</name>
    <dbReference type="NCBI Taxonomy" id="3158264"/>
    <lineage>
        <taxon>Bacteria</taxon>
        <taxon>Bacillati</taxon>
        <taxon>Actinomycetota</taxon>
        <taxon>Actinomycetes</taxon>
        <taxon>Nakamurellales</taxon>
        <taxon>Nakamurellaceae</taxon>
        <taxon>Nakamurella</taxon>
    </lineage>
</organism>
<reference evidence="2" key="1">
    <citation type="submission" date="2024-05" db="EMBL/GenBank/DDBJ databases">
        <authorList>
            <person name="Cai S.Y."/>
            <person name="Jin L.M."/>
            <person name="Li H.R."/>
        </authorList>
    </citation>
    <scope>NUCLEOTIDE SEQUENCE</scope>
    <source>
        <strain evidence="2">A5-74</strain>
    </source>
</reference>
<gene>
    <name evidence="2" type="ORF">ABLG96_10520</name>
</gene>
<feature type="transmembrane region" description="Helical" evidence="1">
    <location>
        <begin position="117"/>
        <end position="141"/>
    </location>
</feature>
<dbReference type="InterPro" id="IPR019099">
    <property type="entry name" value="Uncharacterised_PGPGW_TM"/>
</dbReference>
<dbReference type="InterPro" id="IPR013434">
    <property type="entry name" value="CHP02611"/>
</dbReference>
<proteinExistence type="predicted"/>
<name>A0AAU8DXS9_9ACTN</name>
<accession>A0AAU8DXS9</accession>
<protein>
    <submittedName>
        <fullName evidence="2">TIGR02611 family protein</fullName>
    </submittedName>
</protein>
<keyword evidence="1" id="KW-1133">Transmembrane helix</keyword>
<feature type="transmembrane region" description="Helical" evidence="1">
    <location>
        <begin position="76"/>
        <end position="96"/>
    </location>
</feature>
<dbReference type="EMBL" id="CP159218">
    <property type="protein sequence ID" value="XCG65667.1"/>
    <property type="molecule type" value="Genomic_DNA"/>
</dbReference>
<evidence type="ECO:0000256" key="1">
    <source>
        <dbReference type="SAM" id="Phobius"/>
    </source>
</evidence>
<evidence type="ECO:0000313" key="2">
    <source>
        <dbReference type="EMBL" id="XCG65667.1"/>
    </source>
</evidence>
<feature type="transmembrane region" description="Helical" evidence="1">
    <location>
        <begin position="49"/>
        <end position="70"/>
    </location>
</feature>
<keyword evidence="1" id="KW-0472">Membrane</keyword>
<dbReference type="Pfam" id="PF09656">
    <property type="entry name" value="PGPGW"/>
    <property type="match status" value="1"/>
</dbReference>